<name>A0A2I5TME8_SERS3</name>
<dbReference type="RefSeq" id="WP_021015287.1">
    <property type="nucleotide sequence ID" value="NZ_CP025084.1"/>
</dbReference>
<evidence type="ECO:0000256" key="2">
    <source>
        <dbReference type="ARBA" id="ARBA00022723"/>
    </source>
</evidence>
<organism evidence="6 7">
    <name type="scientific">Serratia sp. (strain ATCC 39006)</name>
    <name type="common">Prodigiosinella confusarubida</name>
    <dbReference type="NCBI Taxonomy" id="104623"/>
    <lineage>
        <taxon>Bacteria</taxon>
        <taxon>Pseudomonadati</taxon>
        <taxon>Pseudomonadota</taxon>
        <taxon>Gammaproteobacteria</taxon>
        <taxon>Enterobacterales</taxon>
        <taxon>Pectobacteriaceae</taxon>
        <taxon>Prodigiosinella</taxon>
    </lineage>
</organism>
<dbReference type="GO" id="GO:0004813">
    <property type="term" value="F:alanine-tRNA ligase activity"/>
    <property type="evidence" value="ECO:0007669"/>
    <property type="project" value="InterPro"/>
</dbReference>
<keyword evidence="7" id="KW-1185">Reference proteome</keyword>
<reference evidence="5 8" key="3">
    <citation type="submission" date="2017-11" db="EMBL/GenBank/DDBJ databases">
        <title>Complete genome sequence of Serratia sp. ATCC 39006 LacA.</title>
        <authorList>
            <person name="Hampton H.G."/>
            <person name="Jackson S.A."/>
            <person name="Jauregui R."/>
            <person name="Poulter G.T.M."/>
            <person name="Salmond G.P.C."/>
            <person name="Fineran P.C."/>
        </authorList>
    </citation>
    <scope>NUCLEOTIDE SEQUENCE [LARGE SCALE GENOMIC DNA]</scope>
    <source>
        <strain evidence="5 8">ATCC 39006</strain>
    </source>
</reference>
<evidence type="ECO:0000256" key="1">
    <source>
        <dbReference type="ARBA" id="ARBA00001947"/>
    </source>
</evidence>
<feature type="domain" description="Threonyl/alanyl tRNA synthetase SAD" evidence="4">
    <location>
        <begin position="176"/>
        <end position="217"/>
    </location>
</feature>
<dbReference type="Proteomes" id="UP000233778">
    <property type="component" value="Chromosome"/>
</dbReference>
<dbReference type="SUPFAM" id="SSF50447">
    <property type="entry name" value="Translation proteins"/>
    <property type="match status" value="1"/>
</dbReference>
<protein>
    <submittedName>
        <fullName evidence="6">Alanyl-tRNA editing protein</fullName>
    </submittedName>
</protein>
<dbReference type="InterPro" id="IPR018164">
    <property type="entry name" value="Ala-tRNA-synth_IIc_N"/>
</dbReference>
<dbReference type="EMBL" id="CP025085">
    <property type="protein sequence ID" value="AUH01416.1"/>
    <property type="molecule type" value="Genomic_DNA"/>
</dbReference>
<accession>A0A2I5TME8</accession>
<dbReference type="KEGG" id="serq:CWC46_17330"/>
<reference evidence="6 7" key="1">
    <citation type="journal article" date="2013" name="Genome Announc.">
        <title>Draft genome sequence of Serratia sp. strain ATCC 39006, a model bacterium for analysis of the biosynthesis and regulation of prodigiosin, a carbapenem, and gas vesicles.</title>
        <authorList>
            <person name="Fineran P.C."/>
            <person name="Iglesias Cans M.C."/>
            <person name="Ramsay J.P."/>
            <person name="Wilf N.M."/>
            <person name="Cossyleon D."/>
            <person name="McNeil M.B."/>
            <person name="Williamson N.R."/>
            <person name="Monson R.E."/>
            <person name="Becher S.A."/>
            <person name="Stanton J.A."/>
            <person name="Brugger K."/>
            <person name="Brown S.D."/>
            <person name="Salmond G.P."/>
        </authorList>
    </citation>
    <scope>NUCLEOTIDE SEQUENCE [LARGE SCALE GENOMIC DNA]</scope>
    <source>
        <strain evidence="6">ATCC 39006</strain>
        <strain evidence="7">ATCC 39006 / SC 11482</strain>
    </source>
</reference>
<dbReference type="InterPro" id="IPR009000">
    <property type="entry name" value="Transl_B-barrel_sf"/>
</dbReference>
<keyword evidence="2" id="KW-0479">Metal-binding</keyword>
<dbReference type="AlphaFoldDB" id="A0A2I5TME8"/>
<evidence type="ECO:0000313" key="6">
    <source>
        <dbReference type="EMBL" id="AUH05737.1"/>
    </source>
</evidence>
<dbReference type="InterPro" id="IPR018163">
    <property type="entry name" value="Thr/Ala-tRNA-synth_IIc_edit"/>
</dbReference>
<gene>
    <name evidence="5" type="ORF">CWC46_17330</name>
    <name evidence="6" type="ORF">Ser39006_017330</name>
</gene>
<reference evidence="6" key="4">
    <citation type="submission" date="2017-11" db="EMBL/GenBank/DDBJ databases">
        <title>Complete genome sequence of Serratia sp. ATCC 39006.</title>
        <authorList>
            <person name="Hampton H.G."/>
            <person name="Jackson S.A."/>
            <person name="Jauregui R."/>
            <person name="Poulter G.T.M."/>
            <person name="Salmond G.P.C."/>
            <person name="Fineran P.C."/>
        </authorList>
    </citation>
    <scope>NUCLEOTIDE SEQUENCE</scope>
    <source>
        <strain evidence="6">ATCC 39006</strain>
    </source>
</reference>
<dbReference type="STRING" id="104623.Ser39006_02021"/>
<evidence type="ECO:0000256" key="3">
    <source>
        <dbReference type="ARBA" id="ARBA00022833"/>
    </source>
</evidence>
<reference evidence="6" key="2">
    <citation type="submission" date="2013-09" db="EMBL/GenBank/DDBJ databases">
        <authorList>
            <person name="Wang G."/>
            <person name="Yang Y."/>
            <person name="Su Y."/>
        </authorList>
    </citation>
    <scope>NUCLEOTIDE SEQUENCE</scope>
    <source>
        <strain evidence="6">ATCC 39006</strain>
    </source>
</reference>
<evidence type="ECO:0000313" key="7">
    <source>
        <dbReference type="Proteomes" id="UP000017700"/>
    </source>
</evidence>
<keyword evidence="3" id="KW-0862">Zinc</keyword>
<dbReference type="GO" id="GO:0006419">
    <property type="term" value="P:alanyl-tRNA aminoacylation"/>
    <property type="evidence" value="ECO:0007669"/>
    <property type="project" value="InterPro"/>
</dbReference>
<dbReference type="GO" id="GO:0005524">
    <property type="term" value="F:ATP binding"/>
    <property type="evidence" value="ECO:0007669"/>
    <property type="project" value="InterPro"/>
</dbReference>
<comment type="cofactor">
    <cofactor evidence="1">
        <name>Zn(2+)</name>
        <dbReference type="ChEBI" id="CHEBI:29105"/>
    </cofactor>
</comment>
<dbReference type="SUPFAM" id="SSF55186">
    <property type="entry name" value="ThrRS/AlaRS common domain"/>
    <property type="match status" value="1"/>
</dbReference>
<dbReference type="InterPro" id="IPR051335">
    <property type="entry name" value="Alanyl-tRNA_Editing_Enzymes"/>
</dbReference>
<dbReference type="PANTHER" id="PTHR43462:SF2">
    <property type="entry name" value="THREONYL AND ALANYL TRNA SYNTHETASE SECOND ADDITIONAL DOMAIN-CONTAINING PROTEIN"/>
    <property type="match status" value="1"/>
</dbReference>
<dbReference type="InterPro" id="IPR012947">
    <property type="entry name" value="tRNA_SAD"/>
</dbReference>
<dbReference type="SMART" id="SM00863">
    <property type="entry name" value="tRNA_SAD"/>
    <property type="match status" value="1"/>
</dbReference>
<dbReference type="Proteomes" id="UP000017700">
    <property type="component" value="Chromosome"/>
</dbReference>
<proteinExistence type="predicted"/>
<dbReference type="PANTHER" id="PTHR43462">
    <property type="entry name" value="ALANYL-TRNA EDITING PROTEIN"/>
    <property type="match status" value="1"/>
</dbReference>
<dbReference type="KEGG" id="sera:Ser39006_017330"/>
<dbReference type="Gene3D" id="3.30.980.10">
    <property type="entry name" value="Threonyl-trna Synthetase, Chain A, domain 2"/>
    <property type="match status" value="1"/>
</dbReference>
<dbReference type="Pfam" id="PF07973">
    <property type="entry name" value="tRNA_SAD"/>
    <property type="match status" value="1"/>
</dbReference>
<sequence>MFTTIRLFDSSPYESNFTAKVLFVGEDHIILDRTLFYPLSGNQDFDSGIINNVDVTSTYVDVGEENLNKLDFNAPIKHYLNTSSFTVGQNVEGSIDFEKRWQTMRLHSASHIVEYLLSQHPDFMSVEGSFVNHEKDRSDYKLSNNLTPDGLAVLEEKVNEFILSDQDISCTISGKLRFWQCANISMLCCGTHVKKTKEIGQVKLSRKNKGKNVNRIEIRLLS</sequence>
<dbReference type="EMBL" id="CP025084">
    <property type="protein sequence ID" value="AUH05737.1"/>
    <property type="molecule type" value="Genomic_DNA"/>
</dbReference>
<evidence type="ECO:0000313" key="8">
    <source>
        <dbReference type="Proteomes" id="UP000233778"/>
    </source>
</evidence>
<dbReference type="Gene3D" id="2.40.30.130">
    <property type="match status" value="1"/>
</dbReference>
<evidence type="ECO:0000259" key="4">
    <source>
        <dbReference type="SMART" id="SM00863"/>
    </source>
</evidence>
<dbReference type="Pfam" id="PF01411">
    <property type="entry name" value="tRNA-synt_2c"/>
    <property type="match status" value="1"/>
</dbReference>
<evidence type="ECO:0000313" key="5">
    <source>
        <dbReference type="EMBL" id="AUH01416.1"/>
    </source>
</evidence>
<dbReference type="GO" id="GO:0046872">
    <property type="term" value="F:metal ion binding"/>
    <property type="evidence" value="ECO:0007669"/>
    <property type="project" value="UniProtKB-KW"/>
</dbReference>
<dbReference type="OrthoDB" id="9812949at2"/>